<name>A0ABV4UTS1_9MICC</name>
<feature type="non-terminal residue" evidence="1">
    <location>
        <position position="106"/>
    </location>
</feature>
<comment type="caution">
    <text evidence="1">The sequence shown here is derived from an EMBL/GenBank/DDBJ whole genome shotgun (WGS) entry which is preliminary data.</text>
</comment>
<dbReference type="EMBL" id="JBHDLJ010000037">
    <property type="protein sequence ID" value="MFB0836353.1"/>
    <property type="molecule type" value="Genomic_DNA"/>
</dbReference>
<evidence type="ECO:0000313" key="2">
    <source>
        <dbReference type="Proteomes" id="UP001575652"/>
    </source>
</evidence>
<sequence>AVAAAAPAARALPGGGETVLAAMEANLAATARASEPGIVRRVAQAWVLRIDQDGLEPSAEVRRQSQGLFDRGRRWGLRRFELFADDLQAEALLVACLPEANPRTGP</sequence>
<reference evidence="1 2" key="1">
    <citation type="submission" date="2024-09" db="EMBL/GenBank/DDBJ databases">
        <authorList>
            <person name="Salinas-Garcia M.A."/>
            <person name="Prieme A."/>
        </authorList>
    </citation>
    <scope>NUCLEOTIDE SEQUENCE [LARGE SCALE GENOMIC DNA]</scope>
    <source>
        <strain evidence="1 2">DSM 21081</strain>
    </source>
</reference>
<organism evidence="1 2">
    <name type="scientific">Arthrobacter halodurans</name>
    <dbReference type="NCBI Taxonomy" id="516699"/>
    <lineage>
        <taxon>Bacteria</taxon>
        <taxon>Bacillati</taxon>
        <taxon>Actinomycetota</taxon>
        <taxon>Actinomycetes</taxon>
        <taxon>Micrococcales</taxon>
        <taxon>Micrococcaceae</taxon>
        <taxon>Arthrobacter</taxon>
    </lineage>
</organism>
<protein>
    <submittedName>
        <fullName evidence="1">Uncharacterized protein</fullName>
    </submittedName>
</protein>
<proteinExistence type="predicted"/>
<gene>
    <name evidence="1" type="ORF">ACETWP_17325</name>
</gene>
<dbReference type="Proteomes" id="UP001575652">
    <property type="component" value="Unassembled WGS sequence"/>
</dbReference>
<dbReference type="RefSeq" id="WP_373973534.1">
    <property type="nucleotide sequence ID" value="NZ_JBHDLJ010000037.1"/>
</dbReference>
<accession>A0ABV4UTS1</accession>
<evidence type="ECO:0000313" key="1">
    <source>
        <dbReference type="EMBL" id="MFB0836353.1"/>
    </source>
</evidence>
<keyword evidence="2" id="KW-1185">Reference proteome</keyword>
<feature type="non-terminal residue" evidence="1">
    <location>
        <position position="1"/>
    </location>
</feature>